<proteinExistence type="predicted"/>
<feature type="compositionally biased region" description="Polar residues" evidence="1">
    <location>
        <begin position="70"/>
        <end position="82"/>
    </location>
</feature>
<keyword evidence="3" id="KW-1185">Reference proteome</keyword>
<organism evidence="2 3">
    <name type="scientific">Pleurodeles waltl</name>
    <name type="common">Iberian ribbed newt</name>
    <dbReference type="NCBI Taxonomy" id="8319"/>
    <lineage>
        <taxon>Eukaryota</taxon>
        <taxon>Metazoa</taxon>
        <taxon>Chordata</taxon>
        <taxon>Craniata</taxon>
        <taxon>Vertebrata</taxon>
        <taxon>Euteleostomi</taxon>
        <taxon>Amphibia</taxon>
        <taxon>Batrachia</taxon>
        <taxon>Caudata</taxon>
        <taxon>Salamandroidea</taxon>
        <taxon>Salamandridae</taxon>
        <taxon>Pleurodelinae</taxon>
        <taxon>Pleurodeles</taxon>
    </lineage>
</organism>
<feature type="compositionally biased region" description="Basic residues" evidence="1">
    <location>
        <begin position="90"/>
        <end position="99"/>
    </location>
</feature>
<evidence type="ECO:0000313" key="2">
    <source>
        <dbReference type="EMBL" id="KAJ1186227.1"/>
    </source>
</evidence>
<comment type="caution">
    <text evidence="2">The sequence shown here is derived from an EMBL/GenBank/DDBJ whole genome shotgun (WGS) entry which is preliminary data.</text>
</comment>
<dbReference type="EMBL" id="JANPWB010000005">
    <property type="protein sequence ID" value="KAJ1186227.1"/>
    <property type="molecule type" value="Genomic_DNA"/>
</dbReference>
<feature type="region of interest" description="Disordered" evidence="1">
    <location>
        <begin position="67"/>
        <end position="99"/>
    </location>
</feature>
<protein>
    <submittedName>
        <fullName evidence="2">Uncharacterized protein</fullName>
    </submittedName>
</protein>
<dbReference type="AlphaFoldDB" id="A0AAV7UEX0"/>
<gene>
    <name evidence="2" type="ORF">NDU88_003010</name>
</gene>
<reference evidence="2" key="1">
    <citation type="journal article" date="2022" name="bioRxiv">
        <title>Sequencing and chromosome-scale assembly of the giantPleurodeles waltlgenome.</title>
        <authorList>
            <person name="Brown T."/>
            <person name="Elewa A."/>
            <person name="Iarovenko S."/>
            <person name="Subramanian E."/>
            <person name="Araus A.J."/>
            <person name="Petzold A."/>
            <person name="Susuki M."/>
            <person name="Suzuki K.-i.T."/>
            <person name="Hayashi T."/>
            <person name="Toyoda A."/>
            <person name="Oliveira C."/>
            <person name="Osipova E."/>
            <person name="Leigh N.D."/>
            <person name="Simon A."/>
            <person name="Yun M.H."/>
        </authorList>
    </citation>
    <scope>NUCLEOTIDE SEQUENCE</scope>
    <source>
        <strain evidence="2">20211129_DDA</strain>
        <tissue evidence="2">Liver</tissue>
    </source>
</reference>
<dbReference type="Proteomes" id="UP001066276">
    <property type="component" value="Chromosome 3_1"/>
</dbReference>
<accession>A0AAV7UEX0</accession>
<evidence type="ECO:0000313" key="3">
    <source>
        <dbReference type="Proteomes" id="UP001066276"/>
    </source>
</evidence>
<name>A0AAV7UEX0_PLEWA</name>
<sequence length="135" mass="14954">MRGCIERIALRYTHHPHSIRSSPAAVSPSWFPQRRVTFPVAGGNALRHSPSAQLDSHTPVHVRGAPILRSKQSGQQRGSPVTGSELGRQQLHRSGRHFRSHSFRLRARAGALYPALMDTVGSYNCVKRHHGAHCT</sequence>
<evidence type="ECO:0000256" key="1">
    <source>
        <dbReference type="SAM" id="MobiDB-lite"/>
    </source>
</evidence>